<evidence type="ECO:0000313" key="2">
    <source>
        <dbReference type="EMBL" id="KAH9527649.1"/>
    </source>
</evidence>
<protein>
    <submittedName>
        <fullName evidence="2">Uncharacterized protein</fullName>
    </submittedName>
</protein>
<proteinExistence type="predicted"/>
<comment type="caution">
    <text evidence="2">The sequence shown here is derived from an EMBL/GenBank/DDBJ whole genome shotgun (WGS) entry which is preliminary data.</text>
</comment>
<accession>A0A922L9L9</accession>
<organism evidence="2 3">
    <name type="scientific">Dermatophagoides farinae</name>
    <name type="common">American house dust mite</name>
    <dbReference type="NCBI Taxonomy" id="6954"/>
    <lineage>
        <taxon>Eukaryota</taxon>
        <taxon>Metazoa</taxon>
        <taxon>Ecdysozoa</taxon>
        <taxon>Arthropoda</taxon>
        <taxon>Chelicerata</taxon>
        <taxon>Arachnida</taxon>
        <taxon>Acari</taxon>
        <taxon>Acariformes</taxon>
        <taxon>Sarcoptiformes</taxon>
        <taxon>Astigmata</taxon>
        <taxon>Psoroptidia</taxon>
        <taxon>Analgoidea</taxon>
        <taxon>Pyroglyphidae</taxon>
        <taxon>Dermatophagoidinae</taxon>
        <taxon>Dermatophagoides</taxon>
    </lineage>
</organism>
<reference evidence="2" key="1">
    <citation type="submission" date="2013-05" db="EMBL/GenBank/DDBJ databases">
        <authorList>
            <person name="Yim A.K.Y."/>
            <person name="Chan T.F."/>
            <person name="Ji K.M."/>
            <person name="Liu X.Y."/>
            <person name="Zhou J.W."/>
            <person name="Li R.Q."/>
            <person name="Yang K.Y."/>
            <person name="Li J."/>
            <person name="Li M."/>
            <person name="Law P.T.W."/>
            <person name="Wu Y.L."/>
            <person name="Cai Z.L."/>
            <person name="Qin H."/>
            <person name="Bao Y."/>
            <person name="Leung R.K.K."/>
            <person name="Ng P.K.S."/>
            <person name="Zou J."/>
            <person name="Zhong X.J."/>
            <person name="Ran P.X."/>
            <person name="Zhong N.S."/>
            <person name="Liu Z.G."/>
            <person name="Tsui S.K.W."/>
        </authorList>
    </citation>
    <scope>NUCLEOTIDE SEQUENCE</scope>
    <source>
        <strain evidence="2">Derf</strain>
        <tissue evidence="2">Whole organism</tissue>
    </source>
</reference>
<name>A0A922L9L9_DERFA</name>
<gene>
    <name evidence="2" type="ORF">DERF_001656</name>
</gene>
<evidence type="ECO:0000256" key="1">
    <source>
        <dbReference type="SAM" id="MobiDB-lite"/>
    </source>
</evidence>
<sequence>MTKNLNRNGQLNIDWIEWHLLIASSRFEHQKSSTRTNDDEQESEKTTTTTTTYSIYDCFN</sequence>
<evidence type="ECO:0000313" key="3">
    <source>
        <dbReference type="Proteomes" id="UP000790347"/>
    </source>
</evidence>
<dbReference type="Proteomes" id="UP000790347">
    <property type="component" value="Unassembled WGS sequence"/>
</dbReference>
<keyword evidence="3" id="KW-1185">Reference proteome</keyword>
<dbReference type="EMBL" id="ASGP02000001">
    <property type="protein sequence ID" value="KAH9527649.1"/>
    <property type="molecule type" value="Genomic_DNA"/>
</dbReference>
<reference evidence="2" key="2">
    <citation type="journal article" date="2022" name="Res Sq">
        <title>Comparative Genomics Reveals Insights into the Divergent Evolution of Astigmatic Mites and Household Pest Adaptations.</title>
        <authorList>
            <person name="Xiong Q."/>
            <person name="Wan A.T.-Y."/>
            <person name="Liu X.-Y."/>
            <person name="Fung C.S.-H."/>
            <person name="Xiao X."/>
            <person name="Malainual N."/>
            <person name="Hou J."/>
            <person name="Wang L."/>
            <person name="Wang M."/>
            <person name="Yang K."/>
            <person name="Cui Y."/>
            <person name="Leung E."/>
            <person name="Nong W."/>
            <person name="Shin S.-K."/>
            <person name="Au S."/>
            <person name="Jeong K.Y."/>
            <person name="Chew F.T."/>
            <person name="Hui J."/>
            <person name="Leung T.F."/>
            <person name="Tungtrongchitr A."/>
            <person name="Zhong N."/>
            <person name="Liu Z."/>
            <person name="Tsui S."/>
        </authorList>
    </citation>
    <scope>NUCLEOTIDE SEQUENCE</scope>
    <source>
        <strain evidence="2">Derf</strain>
        <tissue evidence="2">Whole organism</tissue>
    </source>
</reference>
<dbReference type="AlphaFoldDB" id="A0A922L9L9"/>
<feature type="region of interest" description="Disordered" evidence="1">
    <location>
        <begin position="29"/>
        <end position="53"/>
    </location>
</feature>